<name>A0A1H9F588_9BURK</name>
<evidence type="ECO:0000313" key="2">
    <source>
        <dbReference type="Proteomes" id="UP000199766"/>
    </source>
</evidence>
<dbReference type="RefSeq" id="WP_091452067.1">
    <property type="nucleotide sequence ID" value="NZ_FOGD01000001.1"/>
</dbReference>
<protein>
    <submittedName>
        <fullName evidence="1">Uncharacterized protein</fullName>
    </submittedName>
</protein>
<accession>A0A1H9F588</accession>
<dbReference type="AlphaFoldDB" id="A0A1H9F588"/>
<sequence length="92" mass="10630">MSTITKKTLDAETWCELQNLNDIITLAAFAADARRTLEGIDEVRRWYPEVSERINARVVAPCNWDTHHDTLPNVLSHVNDRLQRLLNESEEV</sequence>
<gene>
    <name evidence="1" type="ORF">SAMN02982919_00448</name>
</gene>
<evidence type="ECO:0000313" key="1">
    <source>
        <dbReference type="EMBL" id="SEQ32593.1"/>
    </source>
</evidence>
<dbReference type="OrthoDB" id="9760040at2"/>
<proteinExistence type="predicted"/>
<reference evidence="1 2" key="1">
    <citation type="submission" date="2016-10" db="EMBL/GenBank/DDBJ databases">
        <authorList>
            <person name="de Groot N.N."/>
        </authorList>
    </citation>
    <scope>NUCLEOTIDE SEQUENCE [LARGE SCALE GENOMIC DNA]</scope>
    <source>
        <strain evidence="1 2">ATCC 35958</strain>
    </source>
</reference>
<dbReference type="STRING" id="180197.SAMN02982919_00448"/>
<dbReference type="Proteomes" id="UP000199766">
    <property type="component" value="Unassembled WGS sequence"/>
</dbReference>
<keyword evidence="2" id="KW-1185">Reference proteome</keyword>
<organism evidence="1 2">
    <name type="scientific">Giesbergeria anulus</name>
    <dbReference type="NCBI Taxonomy" id="180197"/>
    <lineage>
        <taxon>Bacteria</taxon>
        <taxon>Pseudomonadati</taxon>
        <taxon>Pseudomonadota</taxon>
        <taxon>Betaproteobacteria</taxon>
        <taxon>Burkholderiales</taxon>
        <taxon>Comamonadaceae</taxon>
        <taxon>Giesbergeria</taxon>
    </lineage>
</organism>
<dbReference type="EMBL" id="FOGD01000001">
    <property type="protein sequence ID" value="SEQ32593.1"/>
    <property type="molecule type" value="Genomic_DNA"/>
</dbReference>